<dbReference type="CDD" id="cd16499">
    <property type="entry name" value="RING-HC_Bre1-like"/>
    <property type="match status" value="1"/>
</dbReference>
<comment type="pathway">
    <text evidence="3 14">Protein modification; protein ubiquitination.</text>
</comment>
<sequence>MSKRDAGILLDNDNNAHPEKKLKINDKEVLEFELLKLANIGVGNTIDIDSCHVQLYTLSEMYRSKDKENKKLQEELSRYKNKVQEYKKRYETVISVTKRCYDTLDNDLMRLGQRFVSGLTREIDPFTDEPDNVFDYEPWETGVMEKQLEKKCHNTSSIIDQLINVLVQRLNKCDKMDTFLSRVNVSDEEMKKKLGQATREGQRLTDISCKLQEENRDIIKRIKALQHHTRSLEDQLKHKDDEINKIKDEEKKSRRLYEKLQYRFAWYIKYESKKKEDQNVKKKESTKEESNITKQLEEFEILKKKYAELEHNNECRMEEIKELVERNVQLAKEMSELQQAANDYVKEDVVNSIEYKALNEKLRRTVVEFEELRQHCNELTAFNLEYVKGLIQFDDAYDQEVERSKELIKTLLMESEEIRLKAADCTNAFMKQVELDKPHGDFLQREIDRLQEYIRALQKKISIMKHESKRANLEKEALLKRAVVFEKKAQELSNKCNRCRWIENLDNLCSSNDNEISINYEDINNFEKILESSSNDELRKHYKYFTKLLKGMKGMYEKIEEYKDEALKELFISDEYLKLTKNHSDQIEKLKDELKRVQQNESSYAEQFEETDTQLEEEAALSERLRRELSERDTVYLQQMQNIFDAKQETARCSRKLVIMEHCLSQLREHIELQKLEIDQLTKEHKVAVEALKAKTEEVKMLNEEFSKYEDTQGHLMDQIKHQDYELQKIKKHEHNLRESIEKFTVDKETYEHKIRRAEEVSAQYKLKYDLCKKERDTLRKSATGDGSEFYISQISELQSLLLCCCCKENRKDTIITKCLHMFCSKCVTQVIETRRRKCPSCAISFGSGDYKPISLE</sequence>
<dbReference type="GO" id="GO:0061630">
    <property type="term" value="F:ubiquitin protein ligase activity"/>
    <property type="evidence" value="ECO:0007669"/>
    <property type="project" value="UniProtKB-EC"/>
</dbReference>
<evidence type="ECO:0000256" key="4">
    <source>
        <dbReference type="ARBA" id="ARBA00005555"/>
    </source>
</evidence>
<evidence type="ECO:0000256" key="13">
    <source>
        <dbReference type="PROSITE-ProRule" id="PRU00175"/>
    </source>
</evidence>
<evidence type="ECO:0000256" key="7">
    <source>
        <dbReference type="ARBA" id="ARBA00022771"/>
    </source>
</evidence>
<dbReference type="GO" id="GO:0033503">
    <property type="term" value="C:HULC complex"/>
    <property type="evidence" value="ECO:0007669"/>
    <property type="project" value="TreeGrafter"/>
</dbReference>
<evidence type="ECO:0000259" key="16">
    <source>
        <dbReference type="PROSITE" id="PS50089"/>
    </source>
</evidence>
<evidence type="ECO:0000256" key="3">
    <source>
        <dbReference type="ARBA" id="ARBA00004906"/>
    </source>
</evidence>
<keyword evidence="12 14" id="KW-0539">Nucleus</keyword>
<organism evidence="17 18">
    <name type="scientific">Parastrongyloides trichosuri</name>
    <name type="common">Possum-specific nematode worm</name>
    <dbReference type="NCBI Taxonomy" id="131310"/>
    <lineage>
        <taxon>Eukaryota</taxon>
        <taxon>Metazoa</taxon>
        <taxon>Ecdysozoa</taxon>
        <taxon>Nematoda</taxon>
        <taxon>Chromadorea</taxon>
        <taxon>Rhabditida</taxon>
        <taxon>Tylenchina</taxon>
        <taxon>Panagrolaimomorpha</taxon>
        <taxon>Strongyloidoidea</taxon>
        <taxon>Strongyloididae</taxon>
        <taxon>Parastrongyloides</taxon>
    </lineage>
</organism>
<comment type="catalytic activity">
    <reaction evidence="1 14">
        <text>S-ubiquitinyl-[E2 ubiquitin-conjugating enzyme]-L-cysteine + [acceptor protein]-L-lysine = [E2 ubiquitin-conjugating enzyme]-L-cysteine + N(6)-ubiquitinyl-[acceptor protein]-L-lysine.</text>
        <dbReference type="EC" id="2.3.2.27"/>
    </reaction>
</comment>
<dbReference type="GO" id="GO:0008270">
    <property type="term" value="F:zinc ion binding"/>
    <property type="evidence" value="ECO:0007669"/>
    <property type="project" value="UniProtKB-KW"/>
</dbReference>
<dbReference type="Gene3D" id="3.30.40.10">
    <property type="entry name" value="Zinc/RING finger domain, C3HC4 (zinc finger)"/>
    <property type="match status" value="1"/>
</dbReference>
<feature type="coiled-coil region" evidence="15">
    <location>
        <begin position="292"/>
        <end position="375"/>
    </location>
</feature>
<comment type="similarity">
    <text evidence="4 14">Belongs to the BRE1 family.</text>
</comment>
<dbReference type="PROSITE" id="PS50089">
    <property type="entry name" value="ZF_RING_2"/>
    <property type="match status" value="1"/>
</dbReference>
<dbReference type="PROSITE" id="PS00518">
    <property type="entry name" value="ZF_RING_1"/>
    <property type="match status" value="1"/>
</dbReference>
<evidence type="ECO:0000313" key="18">
    <source>
        <dbReference type="WBParaSite" id="PTRK_0000978500.1"/>
    </source>
</evidence>
<dbReference type="SMART" id="SM00184">
    <property type="entry name" value="RING"/>
    <property type="match status" value="1"/>
</dbReference>
<evidence type="ECO:0000256" key="11">
    <source>
        <dbReference type="ARBA" id="ARBA00023054"/>
    </source>
</evidence>
<feature type="coiled-coil region" evidence="15">
    <location>
        <begin position="62"/>
        <end position="89"/>
    </location>
</feature>
<dbReference type="PANTHER" id="PTHR23163:SF0">
    <property type="entry name" value="E3 UBIQUITIN-PROTEIN LIGASE BRE1"/>
    <property type="match status" value="1"/>
</dbReference>
<evidence type="ECO:0000256" key="14">
    <source>
        <dbReference type="RuleBase" id="RU365038"/>
    </source>
</evidence>
<dbReference type="InterPro" id="IPR018957">
    <property type="entry name" value="Znf_C3HC4_RING-type"/>
</dbReference>
<evidence type="ECO:0000256" key="5">
    <source>
        <dbReference type="ARBA" id="ARBA00022679"/>
    </source>
</evidence>
<evidence type="ECO:0000256" key="10">
    <source>
        <dbReference type="ARBA" id="ARBA00022853"/>
    </source>
</evidence>
<feature type="coiled-coil region" evidence="15">
    <location>
        <begin position="741"/>
        <end position="768"/>
    </location>
</feature>
<dbReference type="InterPro" id="IPR001841">
    <property type="entry name" value="Znf_RING"/>
</dbReference>
<dbReference type="Pfam" id="PF00097">
    <property type="entry name" value="zf-C3HC4"/>
    <property type="match status" value="1"/>
</dbReference>
<dbReference type="AlphaFoldDB" id="A0A0N4ZML7"/>
<dbReference type="STRING" id="131310.A0A0N4ZML7"/>
<keyword evidence="8 14" id="KW-0833">Ubl conjugation pathway</keyword>
<reference evidence="18" key="1">
    <citation type="submission" date="2017-02" db="UniProtKB">
        <authorList>
            <consortium name="WormBaseParasite"/>
        </authorList>
    </citation>
    <scope>IDENTIFICATION</scope>
</reference>
<keyword evidence="10 14" id="KW-0156">Chromatin regulator</keyword>
<feature type="coiled-coil region" evidence="15">
    <location>
        <begin position="664"/>
        <end position="712"/>
    </location>
</feature>
<dbReference type="InterPro" id="IPR013083">
    <property type="entry name" value="Znf_RING/FYVE/PHD"/>
</dbReference>
<dbReference type="EC" id="2.3.2.27" evidence="14"/>
<evidence type="ECO:0000256" key="9">
    <source>
        <dbReference type="ARBA" id="ARBA00022833"/>
    </source>
</evidence>
<keyword evidence="5 14" id="KW-0808">Transferase</keyword>
<evidence type="ECO:0000256" key="8">
    <source>
        <dbReference type="ARBA" id="ARBA00022786"/>
    </source>
</evidence>
<dbReference type="UniPathway" id="UPA00143"/>
<keyword evidence="11 14" id="KW-0175">Coiled coil</keyword>
<keyword evidence="9 14" id="KW-0862">Zinc</keyword>
<dbReference type="Proteomes" id="UP000038045">
    <property type="component" value="Unplaced"/>
</dbReference>
<evidence type="ECO:0000256" key="12">
    <source>
        <dbReference type="ARBA" id="ARBA00023242"/>
    </source>
</evidence>
<dbReference type="SUPFAM" id="SSF57850">
    <property type="entry name" value="RING/U-box"/>
    <property type="match status" value="1"/>
</dbReference>
<dbReference type="PANTHER" id="PTHR23163">
    <property type="entry name" value="RING FINGER PROTEIN-RELATED"/>
    <property type="match status" value="1"/>
</dbReference>
<dbReference type="GO" id="GO:0005634">
    <property type="term" value="C:nucleus"/>
    <property type="evidence" value="ECO:0007669"/>
    <property type="project" value="UniProtKB-SubCell"/>
</dbReference>
<keyword evidence="17" id="KW-1185">Reference proteome</keyword>
<dbReference type="GO" id="GO:0006325">
    <property type="term" value="P:chromatin organization"/>
    <property type="evidence" value="ECO:0007669"/>
    <property type="project" value="UniProtKB-KW"/>
</dbReference>
<accession>A0A0N4ZML7</accession>
<evidence type="ECO:0000313" key="17">
    <source>
        <dbReference type="Proteomes" id="UP000038045"/>
    </source>
</evidence>
<evidence type="ECO:0000256" key="1">
    <source>
        <dbReference type="ARBA" id="ARBA00000900"/>
    </source>
</evidence>
<name>A0A0N4ZML7_PARTI</name>
<keyword evidence="6 14" id="KW-0479">Metal-binding</keyword>
<dbReference type="GO" id="GO:0016567">
    <property type="term" value="P:protein ubiquitination"/>
    <property type="evidence" value="ECO:0007669"/>
    <property type="project" value="UniProtKB-UniRule"/>
</dbReference>
<feature type="coiled-coil region" evidence="15">
    <location>
        <begin position="580"/>
        <end position="628"/>
    </location>
</feature>
<feature type="coiled-coil region" evidence="15">
    <location>
        <begin position="229"/>
        <end position="259"/>
    </location>
</feature>
<dbReference type="InterPro" id="IPR013956">
    <property type="entry name" value="E3_ubiquit_lig_Bre1"/>
</dbReference>
<evidence type="ECO:0000256" key="6">
    <source>
        <dbReference type="ARBA" id="ARBA00022723"/>
    </source>
</evidence>
<feature type="domain" description="RING-type" evidence="16">
    <location>
        <begin position="804"/>
        <end position="842"/>
    </location>
</feature>
<comment type="subcellular location">
    <subcellularLocation>
        <location evidence="2 14">Nucleus</location>
    </subcellularLocation>
</comment>
<protein>
    <recommendedName>
        <fullName evidence="14">E3 ubiquitin protein ligase</fullName>
        <ecNumber evidence="14">2.3.2.27</ecNumber>
    </recommendedName>
</protein>
<evidence type="ECO:0000256" key="2">
    <source>
        <dbReference type="ARBA" id="ARBA00004123"/>
    </source>
</evidence>
<keyword evidence="7 13" id="KW-0863">Zinc-finger</keyword>
<feature type="coiled-coil region" evidence="15">
    <location>
        <begin position="440"/>
        <end position="495"/>
    </location>
</feature>
<proteinExistence type="inferred from homology"/>
<evidence type="ECO:0000256" key="15">
    <source>
        <dbReference type="SAM" id="Coils"/>
    </source>
</evidence>
<dbReference type="InterPro" id="IPR017907">
    <property type="entry name" value="Znf_RING_CS"/>
</dbReference>
<dbReference type="WBParaSite" id="PTRK_0000978500.1">
    <property type="protein sequence ID" value="PTRK_0000978500.1"/>
    <property type="gene ID" value="PTRK_0000978500"/>
</dbReference>